<dbReference type="GO" id="GO:0046983">
    <property type="term" value="F:protein dimerization activity"/>
    <property type="evidence" value="ECO:0007669"/>
    <property type="project" value="InterPro"/>
</dbReference>
<gene>
    <name evidence="9" type="ORF">U9M48_029273</name>
</gene>
<feature type="compositionally biased region" description="Basic residues" evidence="7">
    <location>
        <begin position="102"/>
        <end position="116"/>
    </location>
</feature>
<evidence type="ECO:0000256" key="4">
    <source>
        <dbReference type="ARBA" id="ARBA00023125"/>
    </source>
</evidence>
<dbReference type="PANTHER" id="PTHR11969">
    <property type="entry name" value="MAX DIMERIZATION, MAD"/>
    <property type="match status" value="1"/>
</dbReference>
<evidence type="ECO:0000259" key="8">
    <source>
        <dbReference type="PROSITE" id="PS50888"/>
    </source>
</evidence>
<comment type="similarity">
    <text evidence="2">Belongs to the bHLH protein family.</text>
</comment>
<evidence type="ECO:0000256" key="3">
    <source>
        <dbReference type="ARBA" id="ARBA00023015"/>
    </source>
</evidence>
<dbReference type="EMBL" id="CP144750">
    <property type="protein sequence ID" value="WVZ81950.1"/>
    <property type="molecule type" value="Genomic_DNA"/>
</dbReference>
<feature type="domain" description="BHLH" evidence="8">
    <location>
        <begin position="140"/>
        <end position="191"/>
    </location>
</feature>
<evidence type="ECO:0000256" key="1">
    <source>
        <dbReference type="ARBA" id="ARBA00004123"/>
    </source>
</evidence>
<proteinExistence type="inferred from homology"/>
<keyword evidence="6" id="KW-0539">Nucleus</keyword>
<evidence type="ECO:0000256" key="6">
    <source>
        <dbReference type="ARBA" id="ARBA00023242"/>
    </source>
</evidence>
<feature type="region of interest" description="Disordered" evidence="7">
    <location>
        <begin position="235"/>
        <end position="254"/>
    </location>
</feature>
<reference evidence="9 10" key="1">
    <citation type="submission" date="2024-02" db="EMBL/GenBank/DDBJ databases">
        <title>High-quality chromosome-scale genome assembly of Pensacola bahiagrass (Paspalum notatum Flugge var. saurae).</title>
        <authorList>
            <person name="Vega J.M."/>
            <person name="Podio M."/>
            <person name="Orjuela J."/>
            <person name="Siena L.A."/>
            <person name="Pessino S.C."/>
            <person name="Combes M.C."/>
            <person name="Mariac C."/>
            <person name="Albertini E."/>
            <person name="Pupilli F."/>
            <person name="Ortiz J.P.A."/>
            <person name="Leblanc O."/>
        </authorList>
    </citation>
    <scope>NUCLEOTIDE SEQUENCE [LARGE SCALE GENOMIC DNA]</scope>
    <source>
        <strain evidence="9">R1</strain>
        <tissue evidence="9">Leaf</tissue>
    </source>
</reference>
<dbReference type="PROSITE" id="PS50888">
    <property type="entry name" value="BHLH"/>
    <property type="match status" value="1"/>
</dbReference>
<evidence type="ECO:0000313" key="9">
    <source>
        <dbReference type="EMBL" id="WVZ81950.1"/>
    </source>
</evidence>
<accession>A0AAQ3U2M8</accession>
<dbReference type="Proteomes" id="UP001341281">
    <property type="component" value="Chromosome 06"/>
</dbReference>
<dbReference type="GO" id="GO:0000981">
    <property type="term" value="F:DNA-binding transcription factor activity, RNA polymerase II-specific"/>
    <property type="evidence" value="ECO:0007669"/>
    <property type="project" value="TreeGrafter"/>
</dbReference>
<dbReference type="GO" id="GO:0005634">
    <property type="term" value="C:nucleus"/>
    <property type="evidence" value="ECO:0007669"/>
    <property type="project" value="UniProtKB-SubCell"/>
</dbReference>
<keyword evidence="3" id="KW-0805">Transcription regulation</keyword>
<dbReference type="AlphaFoldDB" id="A0AAQ3U2M8"/>
<dbReference type="PANTHER" id="PTHR11969:SF62">
    <property type="entry name" value="BHLH TRANSCRIPTION FACTOR"/>
    <property type="match status" value="1"/>
</dbReference>
<keyword evidence="10" id="KW-1185">Reference proteome</keyword>
<evidence type="ECO:0000256" key="7">
    <source>
        <dbReference type="SAM" id="MobiDB-lite"/>
    </source>
</evidence>
<dbReference type="SUPFAM" id="SSF47459">
    <property type="entry name" value="HLH, helix-loop-helix DNA-binding domain"/>
    <property type="match status" value="1"/>
</dbReference>
<keyword evidence="5" id="KW-0804">Transcription</keyword>
<feature type="compositionally biased region" description="Low complexity" evidence="7">
    <location>
        <begin position="123"/>
        <end position="134"/>
    </location>
</feature>
<dbReference type="InterPro" id="IPR011598">
    <property type="entry name" value="bHLH_dom"/>
</dbReference>
<evidence type="ECO:0000256" key="5">
    <source>
        <dbReference type="ARBA" id="ARBA00023163"/>
    </source>
</evidence>
<name>A0AAQ3U2M8_PASNO</name>
<comment type="subcellular location">
    <subcellularLocation>
        <location evidence="1">Nucleus</location>
    </subcellularLocation>
</comment>
<dbReference type="InterPro" id="IPR036638">
    <property type="entry name" value="HLH_DNA-bd_sf"/>
</dbReference>
<sequence>MALLEAVVFPQNHHQRLRRCCRSCGASCVLCGNAICIDAAGEVEEGVVIKRGVVVQEDGEQGLVAAPPHGGACCAWAAGAAVTSCWAGGPVPSTLTASSARRPAHQAAARRHRRQSKGGGGVAAKQAARAGSSGVVQAESHRLNHIAVERNRRRQVNAFLAALRGLMPPSYARRGDQASIVGGAITFIKELEHHLQSLQAQRRPGAAAAGGCRGSERFPGFFTFPQYSTAAAAGNSVDGAGSSGSGPTARPGAADVEAAVSEGHATVKVLAPRRPGQQLLRLLLGLQSRGLAAHHLNVTTTADWMVLYTVSLRMGDGCQLSSADDVAAAVHDIIAVAGMDAAEERAIII</sequence>
<keyword evidence="4" id="KW-0238">DNA-binding</keyword>
<evidence type="ECO:0000256" key="2">
    <source>
        <dbReference type="ARBA" id="ARBA00005510"/>
    </source>
</evidence>
<evidence type="ECO:0000313" key="10">
    <source>
        <dbReference type="Proteomes" id="UP001341281"/>
    </source>
</evidence>
<dbReference type="Gene3D" id="4.10.280.10">
    <property type="entry name" value="Helix-loop-helix DNA-binding domain"/>
    <property type="match status" value="1"/>
</dbReference>
<dbReference type="GO" id="GO:0000978">
    <property type="term" value="F:RNA polymerase II cis-regulatory region sequence-specific DNA binding"/>
    <property type="evidence" value="ECO:0007669"/>
    <property type="project" value="TreeGrafter"/>
</dbReference>
<protein>
    <recommendedName>
        <fullName evidence="8">BHLH domain-containing protein</fullName>
    </recommendedName>
</protein>
<feature type="region of interest" description="Disordered" evidence="7">
    <location>
        <begin position="96"/>
        <end position="135"/>
    </location>
</feature>
<organism evidence="9 10">
    <name type="scientific">Paspalum notatum var. saurae</name>
    <dbReference type="NCBI Taxonomy" id="547442"/>
    <lineage>
        <taxon>Eukaryota</taxon>
        <taxon>Viridiplantae</taxon>
        <taxon>Streptophyta</taxon>
        <taxon>Embryophyta</taxon>
        <taxon>Tracheophyta</taxon>
        <taxon>Spermatophyta</taxon>
        <taxon>Magnoliopsida</taxon>
        <taxon>Liliopsida</taxon>
        <taxon>Poales</taxon>
        <taxon>Poaceae</taxon>
        <taxon>PACMAD clade</taxon>
        <taxon>Panicoideae</taxon>
        <taxon>Andropogonodae</taxon>
        <taxon>Paspaleae</taxon>
        <taxon>Paspalinae</taxon>
        <taxon>Paspalum</taxon>
    </lineage>
</organism>
<dbReference type="Pfam" id="PF00010">
    <property type="entry name" value="HLH"/>
    <property type="match status" value="1"/>
</dbReference>
<dbReference type="SMART" id="SM00353">
    <property type="entry name" value="HLH"/>
    <property type="match status" value="1"/>
</dbReference>